<protein>
    <submittedName>
        <fullName evidence="3">Uncharacterized protein</fullName>
    </submittedName>
</protein>
<proteinExistence type="predicted"/>
<dbReference type="AlphaFoldDB" id="A0ABD6A605"/>
<organism evidence="3 4">
    <name type="scientific">Halomarina halobia</name>
    <dbReference type="NCBI Taxonomy" id="3033386"/>
    <lineage>
        <taxon>Archaea</taxon>
        <taxon>Methanobacteriati</taxon>
        <taxon>Methanobacteriota</taxon>
        <taxon>Stenosarchaea group</taxon>
        <taxon>Halobacteria</taxon>
        <taxon>Halobacteriales</taxon>
        <taxon>Natronomonadaceae</taxon>
        <taxon>Halomarina</taxon>
    </lineage>
</organism>
<dbReference type="RefSeq" id="WP_276305129.1">
    <property type="nucleotide sequence ID" value="NZ_CP119992.1"/>
</dbReference>
<dbReference type="EMBL" id="JBHTBF010000001">
    <property type="protein sequence ID" value="MFC7315727.1"/>
    <property type="molecule type" value="Genomic_DNA"/>
</dbReference>
<feature type="transmembrane region" description="Helical" evidence="2">
    <location>
        <begin position="309"/>
        <end position="332"/>
    </location>
</feature>
<accession>A0ABD6A605</accession>
<gene>
    <name evidence="3" type="ORF">ACFQPE_02820</name>
</gene>
<evidence type="ECO:0000313" key="3">
    <source>
        <dbReference type="EMBL" id="MFC7315727.1"/>
    </source>
</evidence>
<keyword evidence="4" id="KW-1185">Reference proteome</keyword>
<comment type="caution">
    <text evidence="3">The sequence shown here is derived from an EMBL/GenBank/DDBJ whole genome shotgun (WGS) entry which is preliminary data.</text>
</comment>
<name>A0ABD6A605_9EURY</name>
<evidence type="ECO:0000313" key="4">
    <source>
        <dbReference type="Proteomes" id="UP001596547"/>
    </source>
</evidence>
<dbReference type="Proteomes" id="UP001596547">
    <property type="component" value="Unassembled WGS sequence"/>
</dbReference>
<feature type="transmembrane region" description="Helical" evidence="2">
    <location>
        <begin position="86"/>
        <end position="105"/>
    </location>
</feature>
<evidence type="ECO:0000256" key="2">
    <source>
        <dbReference type="SAM" id="Phobius"/>
    </source>
</evidence>
<sequence length="354" mass="38457">MSETALGSERSAGRESDVSTENTMRSRAGENRLKLWLLLGANRLIVTGVLAALVFVAFLLAGVFLLPPFTQTVASGDVLDTLFTTMISALITGVTLVVTISQLVISQENGPLGDQRERMSNALDFRTYTGELIGTTTPADPSAFLASIVEASAKRAEKLRGLVDGLDSGSDAEEDLKREVDEFVDSLVENADVVGDRLDGATFGSFDVLHAALDYNYSWKMFQTERLRDVYADDIDENVRRALDDLHSSLAMFGPAREHVKTLYFQWALIDLSQLIVYAAVPALVVAAVMATFVDTATFTGATFGVTDLLWVTAAAFTVTVVPFLLFIAYVLRVATIAKRTLAIGPLILRDSQR</sequence>
<feature type="region of interest" description="Disordered" evidence="1">
    <location>
        <begin position="1"/>
        <end position="25"/>
    </location>
</feature>
<reference evidence="3 4" key="1">
    <citation type="journal article" date="2019" name="Int. J. Syst. Evol. Microbiol.">
        <title>The Global Catalogue of Microorganisms (GCM) 10K type strain sequencing project: providing services to taxonomists for standard genome sequencing and annotation.</title>
        <authorList>
            <consortium name="The Broad Institute Genomics Platform"/>
            <consortium name="The Broad Institute Genome Sequencing Center for Infectious Disease"/>
            <person name="Wu L."/>
            <person name="Ma J."/>
        </authorList>
    </citation>
    <scope>NUCLEOTIDE SEQUENCE [LARGE SCALE GENOMIC DNA]</scope>
    <source>
        <strain evidence="3 4">PSR21</strain>
    </source>
</reference>
<keyword evidence="2" id="KW-0812">Transmembrane</keyword>
<evidence type="ECO:0000256" key="1">
    <source>
        <dbReference type="SAM" id="MobiDB-lite"/>
    </source>
</evidence>
<keyword evidence="2" id="KW-1133">Transmembrane helix</keyword>
<feature type="transmembrane region" description="Helical" evidence="2">
    <location>
        <begin position="275"/>
        <end position="294"/>
    </location>
</feature>
<dbReference type="GeneID" id="79314701"/>
<dbReference type="InterPro" id="IPR058278">
    <property type="entry name" value="DUF7972"/>
</dbReference>
<keyword evidence="2" id="KW-0472">Membrane</keyword>
<feature type="transmembrane region" description="Helical" evidence="2">
    <location>
        <begin position="35"/>
        <end position="66"/>
    </location>
</feature>
<dbReference type="Pfam" id="PF25927">
    <property type="entry name" value="DUF7972"/>
    <property type="match status" value="1"/>
</dbReference>